<evidence type="ECO:0000256" key="3">
    <source>
        <dbReference type="ARBA" id="ARBA00022651"/>
    </source>
</evidence>
<gene>
    <name evidence="9" type="ORF">ATO7_10597</name>
</gene>
<dbReference type="InterPro" id="IPR010126">
    <property type="entry name" value="Esterase_phb"/>
</dbReference>
<reference evidence="9 10" key="1">
    <citation type="submission" date="2013-04" db="EMBL/GenBank/DDBJ databases">
        <title>Oceanococcus atlanticus 22II-S10r2 Genome Sequencing.</title>
        <authorList>
            <person name="Lai Q."/>
            <person name="Li G."/>
            <person name="Shao Z."/>
        </authorList>
    </citation>
    <scope>NUCLEOTIDE SEQUENCE [LARGE SCALE GENOMIC DNA]</scope>
    <source>
        <strain evidence="9 10">22II-S10r2</strain>
    </source>
</reference>
<keyword evidence="6" id="KW-0119">Carbohydrate metabolism</keyword>
<comment type="caution">
    <text evidence="9">The sequence shown here is derived from an EMBL/GenBank/DDBJ whole genome shotgun (WGS) entry which is preliminary data.</text>
</comment>
<evidence type="ECO:0000256" key="8">
    <source>
        <dbReference type="SAM" id="SignalP"/>
    </source>
</evidence>
<dbReference type="EMBL" id="AQQV01000002">
    <property type="protein sequence ID" value="ORE87485.1"/>
    <property type="molecule type" value="Genomic_DNA"/>
</dbReference>
<keyword evidence="3" id="KW-0858">Xylan degradation</keyword>
<keyword evidence="4 8" id="KW-0732">Signal</keyword>
<evidence type="ECO:0008006" key="11">
    <source>
        <dbReference type="Google" id="ProtNLM"/>
    </source>
</evidence>
<evidence type="ECO:0000256" key="5">
    <source>
        <dbReference type="ARBA" id="ARBA00022801"/>
    </source>
</evidence>
<dbReference type="PROSITE" id="PS51257">
    <property type="entry name" value="PROKAR_LIPOPROTEIN"/>
    <property type="match status" value="1"/>
</dbReference>
<keyword evidence="2" id="KW-0964">Secreted</keyword>
<organism evidence="9 10">
    <name type="scientific">Oceanococcus atlanticus</name>
    <dbReference type="NCBI Taxonomy" id="1317117"/>
    <lineage>
        <taxon>Bacteria</taxon>
        <taxon>Pseudomonadati</taxon>
        <taxon>Pseudomonadota</taxon>
        <taxon>Gammaproteobacteria</taxon>
        <taxon>Chromatiales</taxon>
        <taxon>Oceanococcaceae</taxon>
        <taxon>Oceanococcus</taxon>
    </lineage>
</organism>
<evidence type="ECO:0000256" key="6">
    <source>
        <dbReference type="ARBA" id="ARBA00023277"/>
    </source>
</evidence>
<keyword evidence="10" id="KW-1185">Reference proteome</keyword>
<evidence type="ECO:0000313" key="9">
    <source>
        <dbReference type="EMBL" id="ORE87485.1"/>
    </source>
</evidence>
<proteinExistence type="predicted"/>
<dbReference type="SUPFAM" id="SSF53474">
    <property type="entry name" value="alpha/beta-Hydrolases"/>
    <property type="match status" value="1"/>
</dbReference>
<feature type="chain" id="PRO_5012621046" description="Polyhydroxybutyrate depolymerase" evidence="8">
    <location>
        <begin position="27"/>
        <end position="302"/>
    </location>
</feature>
<dbReference type="Proteomes" id="UP000192342">
    <property type="component" value="Unassembled WGS sequence"/>
</dbReference>
<protein>
    <recommendedName>
        <fullName evidence="11">Polyhydroxybutyrate depolymerase</fullName>
    </recommendedName>
</protein>
<keyword evidence="7" id="KW-0624">Polysaccharide degradation</keyword>
<dbReference type="AlphaFoldDB" id="A0A1Y1SEQ2"/>
<accession>A0A1Y1SEQ2</accession>
<dbReference type="GO" id="GO:0030600">
    <property type="term" value="F:feruloyl esterase activity"/>
    <property type="evidence" value="ECO:0007669"/>
    <property type="project" value="InterPro"/>
</dbReference>
<name>A0A1Y1SEQ2_9GAMM</name>
<dbReference type="InterPro" id="IPR029058">
    <property type="entry name" value="AB_hydrolase_fold"/>
</dbReference>
<comment type="subcellular location">
    <subcellularLocation>
        <location evidence="1">Secreted</location>
    </subcellularLocation>
</comment>
<dbReference type="GO" id="GO:0045493">
    <property type="term" value="P:xylan catabolic process"/>
    <property type="evidence" value="ECO:0007669"/>
    <property type="project" value="UniProtKB-KW"/>
</dbReference>
<evidence type="ECO:0000256" key="4">
    <source>
        <dbReference type="ARBA" id="ARBA00022729"/>
    </source>
</evidence>
<evidence type="ECO:0000256" key="2">
    <source>
        <dbReference type="ARBA" id="ARBA00022525"/>
    </source>
</evidence>
<dbReference type="PANTHER" id="PTHR38050:SF2">
    <property type="entry name" value="FERULOYL ESTERASE C-RELATED"/>
    <property type="match status" value="1"/>
</dbReference>
<dbReference type="PANTHER" id="PTHR38050">
    <property type="match status" value="1"/>
</dbReference>
<dbReference type="Gene3D" id="3.40.50.1820">
    <property type="entry name" value="alpha/beta hydrolase"/>
    <property type="match status" value="1"/>
</dbReference>
<dbReference type="Pfam" id="PF10503">
    <property type="entry name" value="Esterase_PHB"/>
    <property type="match status" value="1"/>
</dbReference>
<dbReference type="STRING" id="1317117.ATO7_10597"/>
<dbReference type="OrthoDB" id="5857410at2"/>
<dbReference type="InterPro" id="IPR043595">
    <property type="entry name" value="FaeB/C/D"/>
</dbReference>
<sequence>MRFKLASLTLAAVLAACAMNAPPAKAQACDGQAKPGMHEAEMDFGMLDRSYKVYVPKNWDEKTRRPLVLGLHGGFGTGQIFNEQTRAAEQADKYNMLLVLPDGRLKSWNAGTCCGAAAKFGVRDVDFIEALVEAVSAQYCVDKSKVFATGFSNGAMLSHRVACEKPGLLKAIAPVSGGIMSECKNGSAVSALLIQGRDDPRIFWNGGTFDDTYRPSMREVVSALARRNGCAEQEKAVSKSATGVECRQRTGCDGHPITYCGVDKVGHQWPGGKSYWVDELGPNTRAFDATAEIFKFFADQAR</sequence>
<keyword evidence="5" id="KW-0378">Hydrolase</keyword>
<evidence type="ECO:0000256" key="1">
    <source>
        <dbReference type="ARBA" id="ARBA00004613"/>
    </source>
</evidence>
<feature type="signal peptide" evidence="8">
    <location>
        <begin position="1"/>
        <end position="26"/>
    </location>
</feature>
<dbReference type="GO" id="GO:0005576">
    <property type="term" value="C:extracellular region"/>
    <property type="evidence" value="ECO:0007669"/>
    <property type="project" value="UniProtKB-SubCell"/>
</dbReference>
<dbReference type="RefSeq" id="WP_083561714.1">
    <property type="nucleotide sequence ID" value="NZ_AQQV01000002.1"/>
</dbReference>
<evidence type="ECO:0000313" key="10">
    <source>
        <dbReference type="Proteomes" id="UP000192342"/>
    </source>
</evidence>
<evidence type="ECO:0000256" key="7">
    <source>
        <dbReference type="ARBA" id="ARBA00023326"/>
    </source>
</evidence>